<dbReference type="SUPFAM" id="SSF55347">
    <property type="entry name" value="Glyceraldehyde-3-phosphate dehydrogenase-like, C-terminal domain"/>
    <property type="match status" value="1"/>
</dbReference>
<dbReference type="EMBL" id="JACCBJ010000001">
    <property type="protein sequence ID" value="NYD76210.1"/>
    <property type="molecule type" value="Genomic_DNA"/>
</dbReference>
<dbReference type="InterPro" id="IPR036291">
    <property type="entry name" value="NAD(P)-bd_dom_sf"/>
</dbReference>
<dbReference type="InterPro" id="IPR050463">
    <property type="entry name" value="Gfo/Idh/MocA_oxidrdct_glycsds"/>
</dbReference>
<protein>
    <submittedName>
        <fullName evidence="3">Putative dehydrogenase</fullName>
    </submittedName>
</protein>
<dbReference type="Gene3D" id="3.30.360.10">
    <property type="entry name" value="Dihydrodipicolinate Reductase, domain 2"/>
    <property type="match status" value="1"/>
</dbReference>
<dbReference type="PANTHER" id="PTHR43818:SF11">
    <property type="entry name" value="BCDNA.GH03377"/>
    <property type="match status" value="1"/>
</dbReference>
<dbReference type="Proteomes" id="UP000589620">
    <property type="component" value="Unassembled WGS sequence"/>
</dbReference>
<dbReference type="InterPro" id="IPR000683">
    <property type="entry name" value="Gfo/Idh/MocA-like_OxRdtase_N"/>
</dbReference>
<dbReference type="Pfam" id="PF01408">
    <property type="entry name" value="GFO_IDH_MocA"/>
    <property type="match status" value="1"/>
</dbReference>
<organism evidence="3 4">
    <name type="scientific">Leifsonia soli</name>
    <dbReference type="NCBI Taxonomy" id="582665"/>
    <lineage>
        <taxon>Bacteria</taxon>
        <taxon>Bacillati</taxon>
        <taxon>Actinomycetota</taxon>
        <taxon>Actinomycetes</taxon>
        <taxon>Micrococcales</taxon>
        <taxon>Microbacteriaceae</taxon>
        <taxon>Leifsonia</taxon>
    </lineage>
</organism>
<evidence type="ECO:0000313" key="4">
    <source>
        <dbReference type="Proteomes" id="UP000589620"/>
    </source>
</evidence>
<gene>
    <name evidence="3" type="ORF">BJ963_003729</name>
</gene>
<dbReference type="Gene3D" id="3.40.50.720">
    <property type="entry name" value="NAD(P)-binding Rossmann-like Domain"/>
    <property type="match status" value="1"/>
</dbReference>
<keyword evidence="1" id="KW-0560">Oxidoreductase</keyword>
<sequence>MQTYSAVVVAAGGQGRVHAAAYRADERVRLTAVADVDASAANLLAAELDIPRSYADVTAMVREERPEIVSVCTPPAFRRPVVEAAIDAGVRAIHCEKPFALSYGDALAMTERAAEAGVQLTVNLQRRFEPVHRFARAQLDEGVIGELVTIEGYCPNLFDWGSHIIDLALFYRHDAPAEWVLGQIDVSTNRYVYGAFVETSSVTQVSWSDGVRATISTGREPATPLLNRENNLGLILQGTRGRIVVNGQECVVQRFGAEGMRFASPYASDPSTWDHGIDPAIFACTRAAVADLVDGLQTGEEPVLAARHALAGAAIVFATYESSRSRGRVALPLQVYDNALLSGLDEGLWSPAGELRSTW</sequence>
<reference evidence="3 4" key="1">
    <citation type="submission" date="2020-07" db="EMBL/GenBank/DDBJ databases">
        <title>Sequencing the genomes of 1000 actinobacteria strains.</title>
        <authorList>
            <person name="Klenk H.-P."/>
        </authorList>
    </citation>
    <scope>NUCLEOTIDE SEQUENCE [LARGE SCALE GENOMIC DNA]</scope>
    <source>
        <strain evidence="3 4">DSM 23871</strain>
    </source>
</reference>
<accession>A0A852T6W5</accession>
<dbReference type="AlphaFoldDB" id="A0A852T6W5"/>
<dbReference type="SUPFAM" id="SSF51735">
    <property type="entry name" value="NAD(P)-binding Rossmann-fold domains"/>
    <property type="match status" value="1"/>
</dbReference>
<dbReference type="PANTHER" id="PTHR43818">
    <property type="entry name" value="BCDNA.GH03377"/>
    <property type="match status" value="1"/>
</dbReference>
<proteinExistence type="predicted"/>
<evidence type="ECO:0000256" key="1">
    <source>
        <dbReference type="ARBA" id="ARBA00023002"/>
    </source>
</evidence>
<evidence type="ECO:0000313" key="3">
    <source>
        <dbReference type="EMBL" id="NYD76210.1"/>
    </source>
</evidence>
<dbReference type="GO" id="GO:0016491">
    <property type="term" value="F:oxidoreductase activity"/>
    <property type="evidence" value="ECO:0007669"/>
    <property type="project" value="UniProtKB-KW"/>
</dbReference>
<name>A0A852T6W5_9MICO</name>
<evidence type="ECO:0000259" key="2">
    <source>
        <dbReference type="Pfam" id="PF01408"/>
    </source>
</evidence>
<keyword evidence="4" id="KW-1185">Reference proteome</keyword>
<dbReference type="RefSeq" id="WP_231946855.1">
    <property type="nucleotide sequence ID" value="NZ_BAAAPX010000001.1"/>
</dbReference>
<comment type="caution">
    <text evidence="3">The sequence shown here is derived from an EMBL/GenBank/DDBJ whole genome shotgun (WGS) entry which is preliminary data.</text>
</comment>
<dbReference type="GO" id="GO:0000166">
    <property type="term" value="F:nucleotide binding"/>
    <property type="evidence" value="ECO:0007669"/>
    <property type="project" value="InterPro"/>
</dbReference>
<feature type="domain" description="Gfo/Idh/MocA-like oxidoreductase N-terminal" evidence="2">
    <location>
        <begin position="7"/>
        <end position="123"/>
    </location>
</feature>